<keyword evidence="2" id="KW-0288">FMN</keyword>
<evidence type="ECO:0000256" key="2">
    <source>
        <dbReference type="ARBA" id="ARBA00022643"/>
    </source>
</evidence>
<organism evidence="6 8">
    <name type="scientific">Flavobacterium lindanitolerans</name>
    <dbReference type="NCBI Taxonomy" id="428988"/>
    <lineage>
        <taxon>Bacteria</taxon>
        <taxon>Pseudomonadati</taxon>
        <taxon>Bacteroidota</taxon>
        <taxon>Flavobacteriia</taxon>
        <taxon>Flavobacteriales</taxon>
        <taxon>Flavobacteriaceae</taxon>
        <taxon>Flavobacterium</taxon>
    </lineage>
</organism>
<name>A0A497VFC2_9FLAO</name>
<evidence type="ECO:0000256" key="1">
    <source>
        <dbReference type="ARBA" id="ARBA00022630"/>
    </source>
</evidence>
<proteinExistence type="predicted"/>
<evidence type="ECO:0000313" key="7">
    <source>
        <dbReference type="Proteomes" id="UP000233767"/>
    </source>
</evidence>
<dbReference type="PANTHER" id="PTHR47429">
    <property type="entry name" value="PROTEIN TWIN LOV 1"/>
    <property type="match status" value="1"/>
</dbReference>
<dbReference type="CDD" id="cd00130">
    <property type="entry name" value="PAS"/>
    <property type="match status" value="1"/>
</dbReference>
<evidence type="ECO:0000313" key="8">
    <source>
        <dbReference type="Proteomes" id="UP000275027"/>
    </source>
</evidence>
<dbReference type="SUPFAM" id="SSF55785">
    <property type="entry name" value="PYP-like sensor domain (PAS domain)"/>
    <property type="match status" value="1"/>
</dbReference>
<dbReference type="EMBL" id="RCCB01000010">
    <property type="protein sequence ID" value="RLJ35423.1"/>
    <property type="molecule type" value="Genomic_DNA"/>
</dbReference>
<dbReference type="PANTHER" id="PTHR47429:SF2">
    <property type="entry name" value="PROTEIN TWIN LOV 1"/>
    <property type="match status" value="1"/>
</dbReference>
<sequence>MFDLNEYENAQKGYSATQNAIPVPLYSWDFFGEYLEQLKNSLSDLSKLKVLSKSNHWKLNWDFKEELQKDHVIVVTDTSLNIVFASENIIGMTGYASEEVLGKSPKMFQGDETSKKELQQIREAIDARIPFEKTIINYKKNGETYSCHIKAFPIFNRKKKVVNFIAFEKAA</sequence>
<reference evidence="6 8" key="2">
    <citation type="submission" date="2018-10" db="EMBL/GenBank/DDBJ databases">
        <title>Genomic Encyclopedia of Archaeal and Bacterial Type Strains, Phase II (KMG-II): from individual species to whole genera.</title>
        <authorList>
            <person name="Goeker M."/>
        </authorList>
    </citation>
    <scope>NUCLEOTIDE SEQUENCE [LARGE SCALE GENOMIC DNA]</scope>
    <source>
        <strain evidence="6 8">DSM 21886</strain>
    </source>
</reference>
<dbReference type="PROSITE" id="PS50112">
    <property type="entry name" value="PAS"/>
    <property type="match status" value="1"/>
</dbReference>
<keyword evidence="7" id="KW-1185">Reference proteome</keyword>
<keyword evidence="1" id="KW-0285">Flavoprotein</keyword>
<dbReference type="Proteomes" id="UP000275027">
    <property type="component" value="Unassembled WGS sequence"/>
</dbReference>
<evidence type="ECO:0000256" key="3">
    <source>
        <dbReference type="ARBA" id="ARBA00022991"/>
    </source>
</evidence>
<dbReference type="AlphaFoldDB" id="A0A497VFC2"/>
<evidence type="ECO:0000313" key="5">
    <source>
        <dbReference type="EMBL" id="PKW29075.1"/>
    </source>
</evidence>
<comment type="caution">
    <text evidence="6">The sequence shown here is derived from an EMBL/GenBank/DDBJ whole genome shotgun (WGS) entry which is preliminary data.</text>
</comment>
<feature type="domain" description="PAS" evidence="4">
    <location>
        <begin position="73"/>
        <end position="128"/>
    </location>
</feature>
<dbReference type="EMBL" id="PJND01000007">
    <property type="protein sequence ID" value="PKW29075.1"/>
    <property type="molecule type" value="Genomic_DNA"/>
</dbReference>
<evidence type="ECO:0000313" key="6">
    <source>
        <dbReference type="EMBL" id="RLJ35423.1"/>
    </source>
</evidence>
<keyword evidence="3" id="KW-0157">Chromophore</keyword>
<dbReference type="InterPro" id="IPR000014">
    <property type="entry name" value="PAS"/>
</dbReference>
<accession>A0A497VFC2</accession>
<dbReference type="InterPro" id="IPR035965">
    <property type="entry name" value="PAS-like_dom_sf"/>
</dbReference>
<evidence type="ECO:0000259" key="4">
    <source>
        <dbReference type="PROSITE" id="PS50112"/>
    </source>
</evidence>
<dbReference type="Proteomes" id="UP000233767">
    <property type="component" value="Unassembled WGS sequence"/>
</dbReference>
<dbReference type="Gene3D" id="3.30.450.20">
    <property type="entry name" value="PAS domain"/>
    <property type="match status" value="1"/>
</dbReference>
<gene>
    <name evidence="5" type="ORF">B0G92_0704</name>
    <name evidence="6" type="ORF">CLV50_0802</name>
</gene>
<dbReference type="RefSeq" id="WP_101471113.1">
    <property type="nucleotide sequence ID" value="NZ_PJND01000007.1"/>
</dbReference>
<protein>
    <submittedName>
        <fullName evidence="6">PAS domain S-box-containing protein</fullName>
    </submittedName>
</protein>
<dbReference type="Pfam" id="PF13426">
    <property type="entry name" value="PAS_9"/>
    <property type="match status" value="1"/>
</dbReference>
<reference evidence="5 7" key="1">
    <citation type="submission" date="2017-12" db="EMBL/GenBank/DDBJ databases">
        <title>Genomic Encyclopedia of Type Strains, Phase III (KMG-III): the genomes of soil and plant-associated and newly described type strains.</title>
        <authorList>
            <person name="Whitman W."/>
        </authorList>
    </citation>
    <scope>NUCLEOTIDE SEQUENCE [LARGE SCALE GENOMIC DNA]</scope>
    <source>
        <strain evidence="5 7">IP-10</strain>
    </source>
</reference>
<dbReference type="NCBIfam" id="TIGR00229">
    <property type="entry name" value="sensory_box"/>
    <property type="match status" value="1"/>
</dbReference>